<evidence type="ECO:0000256" key="5">
    <source>
        <dbReference type="SAM" id="MobiDB-lite"/>
    </source>
</evidence>
<evidence type="ECO:0000256" key="3">
    <source>
        <dbReference type="ARBA" id="ARBA00022989"/>
    </source>
</evidence>
<dbReference type="Pfam" id="PF07690">
    <property type="entry name" value="MFS_1"/>
    <property type="match status" value="1"/>
</dbReference>
<evidence type="ECO:0000256" key="2">
    <source>
        <dbReference type="ARBA" id="ARBA00022692"/>
    </source>
</evidence>
<feature type="domain" description="Major facilitator superfamily (MFS) profile" evidence="7">
    <location>
        <begin position="10"/>
        <end position="403"/>
    </location>
</feature>
<feature type="transmembrane region" description="Helical" evidence="6">
    <location>
        <begin position="259"/>
        <end position="279"/>
    </location>
</feature>
<evidence type="ECO:0000259" key="7">
    <source>
        <dbReference type="PROSITE" id="PS50850"/>
    </source>
</evidence>
<accession>A0ABS1LLQ0</accession>
<evidence type="ECO:0000313" key="8">
    <source>
        <dbReference type="EMBL" id="MBL0887159.1"/>
    </source>
</evidence>
<dbReference type="PANTHER" id="PTHR23514:SF13">
    <property type="entry name" value="INNER MEMBRANE PROTEIN YBJJ"/>
    <property type="match status" value="1"/>
</dbReference>
<evidence type="ECO:0000313" key="9">
    <source>
        <dbReference type="Proteomes" id="UP000675409"/>
    </source>
</evidence>
<dbReference type="EMBL" id="JABBYC010000022">
    <property type="protein sequence ID" value="MBL0887159.1"/>
    <property type="molecule type" value="Genomic_DNA"/>
</dbReference>
<gene>
    <name evidence="8" type="ORF">HGK34_12865</name>
</gene>
<dbReference type="CDD" id="cd17393">
    <property type="entry name" value="MFS_MosC_like"/>
    <property type="match status" value="1"/>
</dbReference>
<comment type="subcellular location">
    <subcellularLocation>
        <location evidence="1">Cell membrane</location>
        <topology evidence="1">Multi-pass membrane protein</topology>
    </subcellularLocation>
</comment>
<dbReference type="InterPro" id="IPR020846">
    <property type="entry name" value="MFS_dom"/>
</dbReference>
<proteinExistence type="predicted"/>
<keyword evidence="9" id="KW-1185">Reference proteome</keyword>
<sequence length="415" mass="41771">MLAPAELRRVRIANTGLFVLTGLAIALWVVNIPAVQARTGISNSTLGLLLLALGAGSIAGMQAAGWISDRWGSRRTAGLSVAVIAVAINGPGLATTAWHLAVILPLLGVGTGAVTVAANDQAVKIQNAYGRPIMSAFHGYFSIAGAAGAGLGALFHTLDMPTTGALGTASLSAAAVGALSVPRLLAREDLTEPAPPVPDGVPEADITTSREGHTAHAGEPSVLAPAIALAVLAVLLNLAEGTATDWSAVHAVEHLHRSQSFAALAYGTFALAMTIGRLTADRFVARLGPVAVVRGGSLLAGAGILGVILSPDYPLTLACWLLFGLGLSGIVPQLFTAAGNLSSARRGVILSRVVGLGYLGMLAGPAVIGWLSDAVGINTALLAPLLCCLAGLLLAGAVRPRTAVPDEAPKVTSTA</sequence>
<reference evidence="8 9" key="1">
    <citation type="journal article" date="2021" name="Arch. Microbiol.">
        <title>Myceligenerans indicum sp. nov., an actinobacterium isolated from mangrove sediment of Sundarbans, India.</title>
        <authorList>
            <person name="Asha K."/>
            <person name="Bhadury P."/>
        </authorList>
    </citation>
    <scope>NUCLEOTIDE SEQUENCE [LARGE SCALE GENOMIC DNA]</scope>
    <source>
        <strain evidence="8 9">I2</strain>
    </source>
</reference>
<feature type="region of interest" description="Disordered" evidence="5">
    <location>
        <begin position="190"/>
        <end position="216"/>
    </location>
</feature>
<protein>
    <submittedName>
        <fullName evidence="8">MFS transporter</fullName>
    </submittedName>
</protein>
<feature type="transmembrane region" description="Helical" evidence="6">
    <location>
        <begin position="349"/>
        <end position="371"/>
    </location>
</feature>
<feature type="transmembrane region" description="Helical" evidence="6">
    <location>
        <begin position="291"/>
        <end position="309"/>
    </location>
</feature>
<comment type="caution">
    <text evidence="8">The sequence shown here is derived from an EMBL/GenBank/DDBJ whole genome shotgun (WGS) entry which is preliminary data.</text>
</comment>
<keyword evidence="3 6" id="KW-1133">Transmembrane helix</keyword>
<dbReference type="RefSeq" id="WP_201847907.1">
    <property type="nucleotide sequence ID" value="NZ_JABBYC010000022.1"/>
</dbReference>
<evidence type="ECO:0000256" key="4">
    <source>
        <dbReference type="ARBA" id="ARBA00023136"/>
    </source>
</evidence>
<name>A0ABS1LLQ0_9MICO</name>
<keyword evidence="4 6" id="KW-0472">Membrane</keyword>
<feature type="transmembrane region" description="Helical" evidence="6">
    <location>
        <begin position="315"/>
        <end position="337"/>
    </location>
</feature>
<feature type="transmembrane region" description="Helical" evidence="6">
    <location>
        <begin position="377"/>
        <end position="398"/>
    </location>
</feature>
<dbReference type="InterPro" id="IPR011701">
    <property type="entry name" value="MFS"/>
</dbReference>
<feature type="transmembrane region" description="Helical" evidence="6">
    <location>
        <begin position="139"/>
        <end position="158"/>
    </location>
</feature>
<dbReference type="Proteomes" id="UP000675409">
    <property type="component" value="Unassembled WGS sequence"/>
</dbReference>
<evidence type="ECO:0000256" key="1">
    <source>
        <dbReference type="ARBA" id="ARBA00004651"/>
    </source>
</evidence>
<feature type="transmembrane region" description="Helical" evidence="6">
    <location>
        <begin position="46"/>
        <end position="64"/>
    </location>
</feature>
<feature type="transmembrane region" description="Helical" evidence="6">
    <location>
        <begin position="222"/>
        <end position="239"/>
    </location>
</feature>
<dbReference type="PANTHER" id="PTHR23514">
    <property type="entry name" value="BYPASS OF STOP CODON PROTEIN 6"/>
    <property type="match status" value="1"/>
</dbReference>
<organism evidence="8 9">
    <name type="scientific">Myceligenerans indicum</name>
    <dbReference type="NCBI Taxonomy" id="2593663"/>
    <lineage>
        <taxon>Bacteria</taxon>
        <taxon>Bacillati</taxon>
        <taxon>Actinomycetota</taxon>
        <taxon>Actinomycetes</taxon>
        <taxon>Micrococcales</taxon>
        <taxon>Promicromonosporaceae</taxon>
        <taxon>Myceligenerans</taxon>
    </lineage>
</organism>
<feature type="transmembrane region" description="Helical" evidence="6">
    <location>
        <begin position="12"/>
        <end position="34"/>
    </location>
</feature>
<feature type="transmembrane region" description="Helical" evidence="6">
    <location>
        <begin position="76"/>
        <end position="94"/>
    </location>
</feature>
<dbReference type="InterPro" id="IPR036259">
    <property type="entry name" value="MFS_trans_sf"/>
</dbReference>
<dbReference type="PROSITE" id="PS50850">
    <property type="entry name" value="MFS"/>
    <property type="match status" value="1"/>
</dbReference>
<keyword evidence="2 6" id="KW-0812">Transmembrane</keyword>
<dbReference type="Gene3D" id="1.20.1250.20">
    <property type="entry name" value="MFS general substrate transporter like domains"/>
    <property type="match status" value="1"/>
</dbReference>
<dbReference type="SUPFAM" id="SSF103473">
    <property type="entry name" value="MFS general substrate transporter"/>
    <property type="match status" value="1"/>
</dbReference>
<evidence type="ECO:0000256" key="6">
    <source>
        <dbReference type="SAM" id="Phobius"/>
    </source>
</evidence>
<dbReference type="InterPro" id="IPR051788">
    <property type="entry name" value="MFS_Transporter"/>
</dbReference>